<dbReference type="AlphaFoldDB" id="A0A0S4TCK7"/>
<dbReference type="VEuPathDB" id="CryptoDB:Chro.20433"/>
<gene>
    <name evidence="3" type="ORF">CHUDEA2_4060</name>
</gene>
<feature type="transmembrane region" description="Helical" evidence="2">
    <location>
        <begin position="125"/>
        <end position="143"/>
    </location>
</feature>
<feature type="transmembrane region" description="Helical" evidence="2">
    <location>
        <begin position="679"/>
        <end position="707"/>
    </location>
</feature>
<dbReference type="Proteomes" id="UP000199752">
    <property type="component" value="Chromosome 2"/>
</dbReference>
<keyword evidence="2" id="KW-0812">Transmembrane</keyword>
<sequence length="740" mass="86365">MNNFKDLGANASKEDVLFFRFIKLFQSIKQVSEILIELSVNFILFLTSLLAWIFQFNSYLIFFFKNAYKFICRITDLVTLQQKIYILITIIILYILIYIINKLYRSIKRLRRHYHMKWSVLINHLLYILSPYFIFIFTIYLPLCIVVPKFYFEAIIIRTWILWIPIIKSITLVYNSLYGNYCHENTPIYKVISILEKYNNTDIILNLLETISCRIGNRYKISLQPEKSNSSLTLLNSKSIMVKEIIQIKAIQCWVDYFNLWLIYFFLKNYILGSSIKYISSIIIKYFKVVNILILDTINNFSSSNFKLIFLASKYKPVSFIIQPIGFILKFPTNIIKYILLLTINMNWKYLLISIVVLNVLLQIKFIQDHDSSFSILFKDSRIKIGIGSSSCFQKIDNDDEDCNKDVDEDNELEDDDQDERINNQSDESNDDNFSNKSHSVKEFASSGKNLIIYEYPSLSMLSRNYLIAIIDWISNNLFGISLFSNFNIQNDTPNSSPNLFISLNPKNITKSLPSIGDELEEINTVSDKKVRRRSSVKPELLHSNTMPHLSLNSGDNVNVEKDGEGKSSSQLKIIANLLENNAIINWLPESWRAYCLFIGENMMNKSSKFKYWILVAIILIGQVPQWIILLFPSFIVNLIGCMIFGYIYPLIMSLRTSSNIGISYYSLNTKMGEKLQTWIIYLIIFNVLNEIFSMNSIHMFGIIAWIPFKIHIYYLIILLLQLTSSIIPILTKQVKFKKK</sequence>
<feature type="transmembrane region" description="Helical" evidence="2">
    <location>
        <begin position="42"/>
        <end position="64"/>
    </location>
</feature>
<evidence type="ECO:0000256" key="1">
    <source>
        <dbReference type="SAM" id="MobiDB-lite"/>
    </source>
</evidence>
<feature type="transmembrane region" description="Helical" evidence="2">
    <location>
        <begin position="155"/>
        <end position="174"/>
    </location>
</feature>
<keyword evidence="2" id="KW-1133">Transmembrane helix</keyword>
<accession>A0A0S4TCK7</accession>
<feature type="transmembrane region" description="Helical" evidence="2">
    <location>
        <begin position="84"/>
        <end position="104"/>
    </location>
</feature>
<dbReference type="VEuPathDB" id="CryptoDB:CHUDEA2_4060"/>
<organism evidence="3">
    <name type="scientific">Cryptosporidium hominis</name>
    <dbReference type="NCBI Taxonomy" id="237895"/>
    <lineage>
        <taxon>Eukaryota</taxon>
        <taxon>Sar</taxon>
        <taxon>Alveolata</taxon>
        <taxon>Apicomplexa</taxon>
        <taxon>Conoidasida</taxon>
        <taxon>Coccidia</taxon>
        <taxon>Eucoccidiorida</taxon>
        <taxon>Eimeriorina</taxon>
        <taxon>Cryptosporidiidae</taxon>
        <taxon>Cryptosporidium</taxon>
    </lineage>
</organism>
<feature type="transmembrane region" description="Helical" evidence="2">
    <location>
        <begin position="320"/>
        <end position="344"/>
    </location>
</feature>
<proteinExistence type="predicted"/>
<dbReference type="VEuPathDB" id="CryptoDB:GY17_00003745"/>
<dbReference type="VEuPathDB" id="CryptoDB:ChTU502y2012_303g0220"/>
<reference evidence="3" key="1">
    <citation type="submission" date="2015-08" db="EMBL/GenBank/DDBJ databases">
        <authorList>
            <person name="Babu N.S."/>
            <person name="Beckwith C.J."/>
            <person name="Beseler K.G."/>
            <person name="Brison A."/>
            <person name="Carone J.V."/>
            <person name="Caskin T.P."/>
            <person name="Diamond M."/>
            <person name="Durham M.E."/>
            <person name="Foxe J.M."/>
            <person name="Go M."/>
            <person name="Henderson B.A."/>
            <person name="Jones I.B."/>
            <person name="McGettigan J.A."/>
            <person name="Micheletti S.J."/>
            <person name="Nasrallah M.E."/>
            <person name="Ortiz D."/>
            <person name="Piller C.R."/>
            <person name="Privatt S.R."/>
            <person name="Schneider S.L."/>
            <person name="Sharp S."/>
            <person name="Smith T.C."/>
            <person name="Stanton J.D."/>
            <person name="Ullery H.E."/>
            <person name="Wilson R.J."/>
            <person name="Serrano M.G."/>
            <person name="Buck G."/>
            <person name="Lee V."/>
            <person name="Wang Y."/>
            <person name="Carvalho R."/>
            <person name="Voegtly L."/>
            <person name="Shi R."/>
            <person name="Duckworth R."/>
            <person name="Johnson A."/>
            <person name="Loviza R."/>
            <person name="Walstead R."/>
            <person name="Shah Z."/>
            <person name="Kiflezghi M."/>
            <person name="Wade K."/>
            <person name="Ball S.L."/>
            <person name="Bradley K.W."/>
            <person name="Asai D.J."/>
            <person name="Bowman C.A."/>
            <person name="Russell D.A."/>
            <person name="Pope W.H."/>
            <person name="Jacobs-Sera D."/>
            <person name="Hendrix R.W."/>
            <person name="Hatfull G.F."/>
        </authorList>
    </citation>
    <scope>NUCLEOTIDE SEQUENCE [LARGE SCALE GENOMIC DNA]</scope>
</reference>
<dbReference type="EMBL" id="LN877948">
    <property type="protein sequence ID" value="CUV04781.1"/>
    <property type="molecule type" value="Genomic_DNA"/>
</dbReference>
<keyword evidence="2" id="KW-0472">Membrane</keyword>
<feature type="region of interest" description="Disordered" evidence="1">
    <location>
        <begin position="404"/>
        <end position="438"/>
    </location>
</feature>
<evidence type="ECO:0000256" key="2">
    <source>
        <dbReference type="SAM" id="Phobius"/>
    </source>
</evidence>
<feature type="compositionally biased region" description="Acidic residues" evidence="1">
    <location>
        <begin position="404"/>
        <end position="419"/>
    </location>
</feature>
<protein>
    <submittedName>
        <fullName evidence="3">Uncharacterized protein</fullName>
    </submittedName>
</protein>
<evidence type="ECO:0000313" key="3">
    <source>
        <dbReference type="EMBL" id="CUV04781.1"/>
    </source>
</evidence>
<feature type="transmembrane region" description="Helical" evidence="2">
    <location>
        <begin position="713"/>
        <end position="732"/>
    </location>
</feature>
<name>A0A0S4TCK7_CRYHO</name>
<feature type="transmembrane region" description="Helical" evidence="2">
    <location>
        <begin position="612"/>
        <end position="629"/>
    </location>
</feature>
<feature type="compositionally biased region" description="Polar residues" evidence="1">
    <location>
        <begin position="423"/>
        <end position="438"/>
    </location>
</feature>
<feature type="transmembrane region" description="Helical" evidence="2">
    <location>
        <begin position="635"/>
        <end position="658"/>
    </location>
</feature>